<proteinExistence type="predicted"/>
<dbReference type="GO" id="GO:0030686">
    <property type="term" value="C:90S preribosome"/>
    <property type="evidence" value="ECO:0007669"/>
    <property type="project" value="TreeGrafter"/>
</dbReference>
<dbReference type="GO" id="GO:0005634">
    <property type="term" value="C:nucleus"/>
    <property type="evidence" value="ECO:0007669"/>
    <property type="project" value="TreeGrafter"/>
</dbReference>
<dbReference type="AlphaFoldDB" id="J3MM76"/>
<dbReference type="Proteomes" id="UP000006038">
    <property type="component" value="Chromosome 7"/>
</dbReference>
<evidence type="ECO:0000313" key="1">
    <source>
        <dbReference type="EnsemblPlants" id="OB07G25080.1"/>
    </source>
</evidence>
<reference evidence="1" key="2">
    <citation type="submission" date="2013-04" db="UniProtKB">
        <authorList>
            <consortium name="EnsemblPlants"/>
        </authorList>
    </citation>
    <scope>IDENTIFICATION</scope>
</reference>
<organism evidence="1">
    <name type="scientific">Oryza brachyantha</name>
    <name type="common">malo sina</name>
    <dbReference type="NCBI Taxonomy" id="4533"/>
    <lineage>
        <taxon>Eukaryota</taxon>
        <taxon>Viridiplantae</taxon>
        <taxon>Streptophyta</taxon>
        <taxon>Embryophyta</taxon>
        <taxon>Tracheophyta</taxon>
        <taxon>Spermatophyta</taxon>
        <taxon>Magnoliopsida</taxon>
        <taxon>Liliopsida</taxon>
        <taxon>Poales</taxon>
        <taxon>Poaceae</taxon>
        <taxon>BOP clade</taxon>
        <taxon>Oryzoideae</taxon>
        <taxon>Oryzeae</taxon>
        <taxon>Oryzinae</taxon>
        <taxon>Oryza</taxon>
    </lineage>
</organism>
<dbReference type="InterPro" id="IPR032704">
    <property type="entry name" value="Cms1"/>
</dbReference>
<accession>J3MM76</accession>
<dbReference type="STRING" id="4533.J3MM76"/>
<dbReference type="HOGENOM" id="CLU_184154_0_0_1"/>
<dbReference type="PANTHER" id="PTHR24030:SF0">
    <property type="entry name" value="PROTEIN CMSS1"/>
    <property type="match status" value="1"/>
</dbReference>
<dbReference type="Gramene" id="OB07G25080.1">
    <property type="protein sequence ID" value="OB07G25080.1"/>
    <property type="gene ID" value="OB07G25080"/>
</dbReference>
<reference evidence="1" key="1">
    <citation type="journal article" date="2013" name="Nat. Commun.">
        <title>Whole-genome sequencing of Oryza brachyantha reveals mechanisms underlying Oryza genome evolution.</title>
        <authorList>
            <person name="Chen J."/>
            <person name="Huang Q."/>
            <person name="Gao D."/>
            <person name="Wang J."/>
            <person name="Lang Y."/>
            <person name="Liu T."/>
            <person name="Li B."/>
            <person name="Bai Z."/>
            <person name="Luis Goicoechea J."/>
            <person name="Liang C."/>
            <person name="Chen C."/>
            <person name="Zhang W."/>
            <person name="Sun S."/>
            <person name="Liao Y."/>
            <person name="Zhang X."/>
            <person name="Yang L."/>
            <person name="Song C."/>
            <person name="Wang M."/>
            <person name="Shi J."/>
            <person name="Liu G."/>
            <person name="Liu J."/>
            <person name="Zhou H."/>
            <person name="Zhou W."/>
            <person name="Yu Q."/>
            <person name="An N."/>
            <person name="Chen Y."/>
            <person name="Cai Q."/>
            <person name="Wang B."/>
            <person name="Liu B."/>
            <person name="Min J."/>
            <person name="Huang Y."/>
            <person name="Wu H."/>
            <person name="Li Z."/>
            <person name="Zhang Y."/>
            <person name="Yin Y."/>
            <person name="Song W."/>
            <person name="Jiang J."/>
            <person name="Jackson S.A."/>
            <person name="Wing R.A."/>
            <person name="Wang J."/>
            <person name="Chen M."/>
        </authorList>
    </citation>
    <scope>NUCLEOTIDE SEQUENCE [LARGE SCALE GENOMIC DNA]</scope>
    <source>
        <strain evidence="1">cv. IRGC 101232</strain>
    </source>
</reference>
<dbReference type="EnsemblPlants" id="OB07G25080.1">
    <property type="protein sequence ID" value="OB07G25080.1"/>
    <property type="gene ID" value="OB07G25080"/>
</dbReference>
<name>J3MM76_ORYBR</name>
<sequence length="73" mass="8358">MEALWLSPLKLVVHDMQRDAKSFTLFTLPHVRKGFWDLYKGYLDQKVKGGNARLCFYGGVSEKDVKKVLPSAE</sequence>
<dbReference type="PANTHER" id="PTHR24030">
    <property type="entry name" value="PROTEIN CMSS1"/>
    <property type="match status" value="1"/>
</dbReference>
<evidence type="ECO:0000313" key="2">
    <source>
        <dbReference type="Proteomes" id="UP000006038"/>
    </source>
</evidence>
<keyword evidence="2" id="KW-1185">Reference proteome</keyword>
<protein>
    <submittedName>
        <fullName evidence="1">Uncharacterized protein</fullName>
    </submittedName>
</protein>